<gene>
    <name evidence="2" type="ORF">SAMN05216269_10320</name>
</gene>
<name>A0A1M7GNN6_9FLAO</name>
<dbReference type="EMBL" id="FRCL01000003">
    <property type="protein sequence ID" value="SHM17765.1"/>
    <property type="molecule type" value="Genomic_DNA"/>
</dbReference>
<feature type="transmembrane region" description="Helical" evidence="1">
    <location>
        <begin position="55"/>
        <end position="73"/>
    </location>
</feature>
<evidence type="ECO:0000313" key="3">
    <source>
        <dbReference type="Proteomes" id="UP000184092"/>
    </source>
</evidence>
<keyword evidence="1" id="KW-1133">Transmembrane helix</keyword>
<dbReference type="AlphaFoldDB" id="A0A1M7GNN6"/>
<evidence type="ECO:0000256" key="1">
    <source>
        <dbReference type="SAM" id="Phobius"/>
    </source>
</evidence>
<dbReference type="STRING" id="178356.SAMN05216269_10320"/>
<evidence type="ECO:0000313" key="2">
    <source>
        <dbReference type="EMBL" id="SHM17765.1"/>
    </source>
</evidence>
<keyword evidence="3" id="KW-1185">Reference proteome</keyword>
<keyword evidence="1" id="KW-0812">Transmembrane</keyword>
<keyword evidence="1" id="KW-0472">Membrane</keyword>
<sequence>MLIIFNYFLPKTLLIISTTMAIIATTIKIPTPTPALNIPSITEQLVNEINTMNSINNLVIFFCMGFYFFSFYLHKGTKSMD</sequence>
<accession>A0A1M7GNN6</accession>
<proteinExistence type="predicted"/>
<organism evidence="2 3">
    <name type="scientific">Flavobacterium xinjiangense</name>
    <dbReference type="NCBI Taxonomy" id="178356"/>
    <lineage>
        <taxon>Bacteria</taxon>
        <taxon>Pseudomonadati</taxon>
        <taxon>Bacteroidota</taxon>
        <taxon>Flavobacteriia</taxon>
        <taxon>Flavobacteriales</taxon>
        <taxon>Flavobacteriaceae</taxon>
        <taxon>Flavobacterium</taxon>
    </lineage>
</organism>
<feature type="transmembrane region" description="Helical" evidence="1">
    <location>
        <begin position="12"/>
        <end position="29"/>
    </location>
</feature>
<reference evidence="3" key="1">
    <citation type="submission" date="2016-11" db="EMBL/GenBank/DDBJ databases">
        <authorList>
            <person name="Varghese N."/>
            <person name="Submissions S."/>
        </authorList>
    </citation>
    <scope>NUCLEOTIDE SEQUENCE [LARGE SCALE GENOMIC DNA]</scope>
    <source>
        <strain evidence="3">CGMCC 1.2749</strain>
    </source>
</reference>
<protein>
    <submittedName>
        <fullName evidence="2">Uncharacterized protein</fullName>
    </submittedName>
</protein>
<dbReference type="Proteomes" id="UP000184092">
    <property type="component" value="Unassembled WGS sequence"/>
</dbReference>